<comment type="caution">
    <text evidence="4">The sequence shown here is derived from an EMBL/GenBank/DDBJ whole genome shotgun (WGS) entry which is preliminary data.</text>
</comment>
<feature type="transmembrane region" description="Helical" evidence="2">
    <location>
        <begin position="56"/>
        <end position="79"/>
    </location>
</feature>
<reference evidence="4 5" key="1">
    <citation type="submission" date="2018-03" db="EMBL/GenBank/DDBJ databases">
        <title>Genomic Encyclopedia of Type Strains, Phase III (KMG-III): the genomes of soil and plant-associated and newly described type strains.</title>
        <authorList>
            <person name="Whitman W."/>
        </authorList>
    </citation>
    <scope>NUCLEOTIDE SEQUENCE [LARGE SCALE GENOMIC DNA]</scope>
    <source>
        <strain evidence="4 5">CGMCC 4.7125</strain>
    </source>
</reference>
<feature type="transmembrane region" description="Helical" evidence="2">
    <location>
        <begin position="148"/>
        <end position="169"/>
    </location>
</feature>
<dbReference type="InterPro" id="IPR005530">
    <property type="entry name" value="SPW"/>
</dbReference>
<proteinExistence type="predicted"/>
<evidence type="ECO:0000256" key="2">
    <source>
        <dbReference type="SAM" id="Phobius"/>
    </source>
</evidence>
<feature type="region of interest" description="Disordered" evidence="1">
    <location>
        <begin position="1"/>
        <end position="41"/>
    </location>
</feature>
<evidence type="ECO:0000313" key="5">
    <source>
        <dbReference type="Proteomes" id="UP000238362"/>
    </source>
</evidence>
<evidence type="ECO:0000256" key="1">
    <source>
        <dbReference type="SAM" id="MobiDB-lite"/>
    </source>
</evidence>
<feature type="transmembrane region" description="Helical" evidence="2">
    <location>
        <begin position="85"/>
        <end position="105"/>
    </location>
</feature>
<dbReference type="EMBL" id="PVNH01000014">
    <property type="protein sequence ID" value="PRX43691.1"/>
    <property type="molecule type" value="Genomic_DNA"/>
</dbReference>
<dbReference type="Pfam" id="PF03779">
    <property type="entry name" value="SPW"/>
    <property type="match status" value="1"/>
</dbReference>
<evidence type="ECO:0000313" key="4">
    <source>
        <dbReference type="EMBL" id="PRX43691.1"/>
    </source>
</evidence>
<evidence type="ECO:0000259" key="3">
    <source>
        <dbReference type="Pfam" id="PF03779"/>
    </source>
</evidence>
<organism evidence="4 5">
    <name type="scientific">Prauserella shujinwangii</name>
    <dbReference type="NCBI Taxonomy" id="1453103"/>
    <lineage>
        <taxon>Bacteria</taxon>
        <taxon>Bacillati</taxon>
        <taxon>Actinomycetota</taxon>
        <taxon>Actinomycetes</taxon>
        <taxon>Pseudonocardiales</taxon>
        <taxon>Pseudonocardiaceae</taxon>
        <taxon>Prauserella</taxon>
    </lineage>
</organism>
<feature type="compositionally biased region" description="Basic residues" evidence="1">
    <location>
        <begin position="1"/>
        <end position="10"/>
    </location>
</feature>
<feature type="transmembrane region" description="Helical" evidence="2">
    <location>
        <begin position="117"/>
        <end position="136"/>
    </location>
</feature>
<feature type="domain" description="SPW repeat-containing integral membrane" evidence="3">
    <location>
        <begin position="62"/>
        <end position="162"/>
    </location>
</feature>
<gene>
    <name evidence="4" type="ORF">B0I33_114152</name>
</gene>
<dbReference type="AlphaFoldDB" id="A0A2T0LL57"/>
<dbReference type="Proteomes" id="UP000238362">
    <property type="component" value="Unassembled WGS sequence"/>
</dbReference>
<dbReference type="RefSeq" id="WP_245901153.1">
    <property type="nucleotide sequence ID" value="NZ_PVNH01000014.1"/>
</dbReference>
<sequence>MAKIRHKHRGQVPPPMVPEEQYGPWKGMRPPHTHPSAVPADRYQRPRARNVPFRDVLSGFPSAIVFLVGVWLLVGQFLIDHPGTAAGISSVWNDVGVGALLVLLGSARAVVPFSTMWAGWLTLPLGGWLIAAPFVLGYQQNGDTAAAIGNDIVCGALVVVLTALSLGWTMRSRRP</sequence>
<name>A0A2T0LL57_9PSEU</name>
<keyword evidence="5" id="KW-1185">Reference proteome</keyword>
<keyword evidence="2" id="KW-0472">Membrane</keyword>
<protein>
    <submittedName>
        <fullName evidence="4">SPW repeat-containing protein</fullName>
    </submittedName>
</protein>
<keyword evidence="2" id="KW-1133">Transmembrane helix</keyword>
<accession>A0A2T0LL57</accession>
<keyword evidence="2" id="KW-0812">Transmembrane</keyword>